<feature type="compositionally biased region" description="Basic and acidic residues" evidence="1">
    <location>
        <begin position="1"/>
        <end position="18"/>
    </location>
</feature>
<dbReference type="Gene3D" id="3.30.1370.110">
    <property type="match status" value="1"/>
</dbReference>
<dbReference type="SMART" id="SM01162">
    <property type="entry name" value="DUF1771"/>
    <property type="match status" value="1"/>
</dbReference>
<sequence>TSGDGPHLRSLADEHFQEAHSLSQQSQAAYHRGDKALASSLSQQSKAARAKAESLNADAAAAVFASHNPRYPGEYAEIDLHGLFVSEAVERVEEHLVQCRQRGVQRTRIITGRGLHSSGGVAKIKPEVMRLMQSQGIRVVESSQGGALEVEL</sequence>
<dbReference type="Pfam" id="PF01713">
    <property type="entry name" value="Smr"/>
    <property type="match status" value="1"/>
</dbReference>
<dbReference type="PANTHER" id="PTHR47417">
    <property type="entry name" value="SMR DOMAIN-CONTAINING PROTEIN YPL199C"/>
    <property type="match status" value="1"/>
</dbReference>
<dbReference type="InParanoid" id="A0A4S2MSB3"/>
<keyword evidence="4" id="KW-1185">Reference proteome</keyword>
<feature type="non-terminal residue" evidence="3">
    <location>
        <position position="152"/>
    </location>
</feature>
<dbReference type="Proteomes" id="UP000298138">
    <property type="component" value="Unassembled WGS sequence"/>
</dbReference>
<dbReference type="OrthoDB" id="3231855at2759"/>
<gene>
    <name evidence="3" type="ORF">EX30DRAFT_289089</name>
</gene>
<dbReference type="InterPro" id="IPR053020">
    <property type="entry name" value="Smr_domain_protein"/>
</dbReference>
<evidence type="ECO:0000256" key="1">
    <source>
        <dbReference type="SAM" id="MobiDB-lite"/>
    </source>
</evidence>
<dbReference type="InterPro" id="IPR002625">
    <property type="entry name" value="Smr_dom"/>
</dbReference>
<evidence type="ECO:0000259" key="2">
    <source>
        <dbReference type="PROSITE" id="PS50828"/>
    </source>
</evidence>
<dbReference type="STRING" id="341454.A0A4S2MSB3"/>
<dbReference type="Pfam" id="PF08590">
    <property type="entry name" value="DUF1771"/>
    <property type="match status" value="1"/>
</dbReference>
<reference evidence="3 4" key="1">
    <citation type="submission" date="2019-04" db="EMBL/GenBank/DDBJ databases">
        <title>Comparative genomics and transcriptomics to analyze fruiting body development in filamentous ascomycetes.</title>
        <authorList>
            <consortium name="DOE Joint Genome Institute"/>
            <person name="Lutkenhaus R."/>
            <person name="Traeger S."/>
            <person name="Breuer J."/>
            <person name="Kuo A."/>
            <person name="Lipzen A."/>
            <person name="Pangilinan J."/>
            <person name="Dilworth D."/>
            <person name="Sandor L."/>
            <person name="Poggeler S."/>
            <person name="Barry K."/>
            <person name="Grigoriev I.V."/>
            <person name="Nowrousian M."/>
        </authorList>
    </citation>
    <scope>NUCLEOTIDE SEQUENCE [LARGE SCALE GENOMIC DNA]</scope>
    <source>
        <strain evidence="3 4">CBS 389.68</strain>
    </source>
</reference>
<dbReference type="SMART" id="SM00463">
    <property type="entry name" value="SMR"/>
    <property type="match status" value="1"/>
</dbReference>
<evidence type="ECO:0000313" key="4">
    <source>
        <dbReference type="Proteomes" id="UP000298138"/>
    </source>
</evidence>
<dbReference type="InterPro" id="IPR013899">
    <property type="entry name" value="DUF1771"/>
</dbReference>
<evidence type="ECO:0000313" key="3">
    <source>
        <dbReference type="EMBL" id="TGZ79469.1"/>
    </source>
</evidence>
<organism evidence="3 4">
    <name type="scientific">Ascodesmis nigricans</name>
    <dbReference type="NCBI Taxonomy" id="341454"/>
    <lineage>
        <taxon>Eukaryota</taxon>
        <taxon>Fungi</taxon>
        <taxon>Dikarya</taxon>
        <taxon>Ascomycota</taxon>
        <taxon>Pezizomycotina</taxon>
        <taxon>Pezizomycetes</taxon>
        <taxon>Pezizales</taxon>
        <taxon>Ascodesmidaceae</taxon>
        <taxon>Ascodesmis</taxon>
    </lineage>
</organism>
<proteinExistence type="predicted"/>
<name>A0A4S2MSB3_9PEZI</name>
<feature type="non-terminal residue" evidence="3">
    <location>
        <position position="1"/>
    </location>
</feature>
<accession>A0A4S2MSB3</accession>
<dbReference type="PROSITE" id="PS50828">
    <property type="entry name" value="SMR"/>
    <property type="match status" value="1"/>
</dbReference>
<dbReference type="SUPFAM" id="SSF160443">
    <property type="entry name" value="SMR domain-like"/>
    <property type="match status" value="1"/>
</dbReference>
<dbReference type="InterPro" id="IPR036063">
    <property type="entry name" value="Smr_dom_sf"/>
</dbReference>
<dbReference type="AlphaFoldDB" id="A0A4S2MSB3"/>
<feature type="region of interest" description="Disordered" evidence="1">
    <location>
        <begin position="1"/>
        <end position="43"/>
    </location>
</feature>
<protein>
    <submittedName>
        <fullName evidence="3">DUF1771-domain-containing protein</fullName>
    </submittedName>
</protein>
<dbReference type="EMBL" id="ML220131">
    <property type="protein sequence ID" value="TGZ79469.1"/>
    <property type="molecule type" value="Genomic_DNA"/>
</dbReference>
<feature type="domain" description="Smr" evidence="2">
    <location>
        <begin position="78"/>
        <end position="152"/>
    </location>
</feature>
<dbReference type="PANTHER" id="PTHR47417:SF1">
    <property type="entry name" value="SMR DOMAIN-CONTAINING PROTEIN YPL199C"/>
    <property type="match status" value="1"/>
</dbReference>
<dbReference type="FunCoup" id="A0A4S2MSB3">
    <property type="interactions" value="9"/>
</dbReference>